<feature type="transmembrane region" description="Helical" evidence="4">
    <location>
        <begin position="12"/>
        <end position="30"/>
    </location>
</feature>
<evidence type="ECO:0000259" key="5">
    <source>
        <dbReference type="Pfam" id="PF01494"/>
    </source>
</evidence>
<dbReference type="SUPFAM" id="SSF51905">
    <property type="entry name" value="FAD/NAD(P)-binding domain"/>
    <property type="match status" value="1"/>
</dbReference>
<accession>A0A5C6SY85</accession>
<protein>
    <recommendedName>
        <fullName evidence="5">FAD-binding domain-containing protein</fullName>
    </recommendedName>
</protein>
<dbReference type="Proteomes" id="UP000321331">
    <property type="component" value="Unassembled WGS sequence"/>
</dbReference>
<evidence type="ECO:0000313" key="7">
    <source>
        <dbReference type="Proteomes" id="UP000321331"/>
    </source>
</evidence>
<dbReference type="Gene3D" id="3.30.9.10">
    <property type="entry name" value="D-Amino Acid Oxidase, subunit A, domain 2"/>
    <property type="match status" value="1"/>
</dbReference>
<keyword evidence="1" id="KW-0285">Flavoprotein</keyword>
<sequence>MQSSSQSNSAHSVVIIGAGPVVLFTALLLAKSGIKVSVYETRSGIDTSPRAVAYFPAVLEEFSKVGALEAVVTAGEKNNEGCYWRDKDGNIIYGLEPPRDDSHFVVMLSQPELCQVILEAIEQGNRFVDYWIKNENDGSETKSRCLYLVGADGGRSTIRRSLGVQLEGHTWEDMLFVAVNFQYHLGNHGWKGANFIIDPEEWCIIVKRGKGSSWRMATGIRKDSASKVNTLDEATIKRIKDRLAHLLPGDTSTIEYEAMAPYIVHQRCATEFVQGNVILARDAAHQTLLNNPVGGLGLTTGLLDAAHLGVSLRRILNEGASTELPDVYNNARRRVFRERTDPISTANFFRLMSDKPEDNKKRAEFFKRLHDPNDFSFKLQGGLPDFALTTTSNTKFDTYL</sequence>
<dbReference type="GO" id="GO:0071949">
    <property type="term" value="F:FAD binding"/>
    <property type="evidence" value="ECO:0007669"/>
    <property type="project" value="InterPro"/>
</dbReference>
<comment type="caution">
    <text evidence="6">The sequence shown here is derived from an EMBL/GenBank/DDBJ whole genome shotgun (WGS) entry which is preliminary data.</text>
</comment>
<dbReference type="GO" id="GO:0016709">
    <property type="term" value="F:oxidoreductase activity, acting on paired donors, with incorporation or reduction of molecular oxygen, NAD(P)H as one donor, and incorporation of one atom of oxygen"/>
    <property type="evidence" value="ECO:0007669"/>
    <property type="project" value="UniProtKB-ARBA"/>
</dbReference>
<keyword evidence="4" id="KW-1133">Transmembrane helix</keyword>
<dbReference type="InterPro" id="IPR036188">
    <property type="entry name" value="FAD/NAD-bd_sf"/>
</dbReference>
<dbReference type="EMBL" id="VMNF01000008">
    <property type="protein sequence ID" value="TXC02978.1"/>
    <property type="molecule type" value="Genomic_DNA"/>
</dbReference>
<keyword evidence="4" id="KW-0472">Membrane</keyword>
<feature type="domain" description="FAD-binding" evidence="5">
    <location>
        <begin position="12"/>
        <end position="338"/>
    </location>
</feature>
<dbReference type="PANTHER" id="PTHR43004:SF13">
    <property type="entry name" value="FAD-BINDING DOMAIN-CONTAINING PROTEIN-RELATED"/>
    <property type="match status" value="1"/>
</dbReference>
<evidence type="ECO:0000256" key="2">
    <source>
        <dbReference type="ARBA" id="ARBA00022827"/>
    </source>
</evidence>
<keyword evidence="3" id="KW-0560">Oxidoreductase</keyword>
<evidence type="ECO:0000256" key="4">
    <source>
        <dbReference type="SAM" id="Phobius"/>
    </source>
</evidence>
<keyword evidence="2" id="KW-0274">FAD</keyword>
<evidence type="ECO:0000256" key="1">
    <source>
        <dbReference type="ARBA" id="ARBA00022630"/>
    </source>
</evidence>
<name>A0A5C6SY85_FUSOC</name>
<evidence type="ECO:0000256" key="3">
    <source>
        <dbReference type="ARBA" id="ARBA00023002"/>
    </source>
</evidence>
<dbReference type="PANTHER" id="PTHR43004">
    <property type="entry name" value="TRK SYSTEM POTASSIUM UPTAKE PROTEIN"/>
    <property type="match status" value="1"/>
</dbReference>
<evidence type="ECO:0000313" key="6">
    <source>
        <dbReference type="EMBL" id="TXC02978.1"/>
    </source>
</evidence>
<proteinExistence type="predicted"/>
<dbReference type="Pfam" id="PF01494">
    <property type="entry name" value="FAD_binding_3"/>
    <property type="match status" value="1"/>
</dbReference>
<dbReference type="Gene3D" id="3.50.50.60">
    <property type="entry name" value="FAD/NAD(P)-binding domain"/>
    <property type="match status" value="1"/>
</dbReference>
<reference evidence="6 7" key="1">
    <citation type="submission" date="2019-07" db="EMBL/GenBank/DDBJ databases">
        <title>The First High-Quality Draft Genome Sequence of the Causal Agent of the Current Panama Disease Epidemic.</title>
        <authorList>
            <person name="Warmington R.J."/>
            <person name="Kay W."/>
            <person name="Jeffries A."/>
            <person name="Bebber D."/>
            <person name="Moore K."/>
            <person name="Studholme D.J."/>
        </authorList>
    </citation>
    <scope>NUCLEOTIDE SEQUENCE [LARGE SCALE GENOMIC DNA]</scope>
    <source>
        <strain evidence="6 7">TR4</strain>
    </source>
</reference>
<dbReference type="InterPro" id="IPR050641">
    <property type="entry name" value="RIFMO-like"/>
</dbReference>
<organism evidence="6 7">
    <name type="scientific">Fusarium oxysporum f. sp. cubense</name>
    <dbReference type="NCBI Taxonomy" id="61366"/>
    <lineage>
        <taxon>Eukaryota</taxon>
        <taxon>Fungi</taxon>
        <taxon>Dikarya</taxon>
        <taxon>Ascomycota</taxon>
        <taxon>Pezizomycotina</taxon>
        <taxon>Sordariomycetes</taxon>
        <taxon>Hypocreomycetidae</taxon>
        <taxon>Hypocreales</taxon>
        <taxon>Nectriaceae</taxon>
        <taxon>Fusarium</taxon>
        <taxon>Fusarium oxysporum species complex</taxon>
    </lineage>
</organism>
<dbReference type="InterPro" id="IPR002938">
    <property type="entry name" value="FAD-bd"/>
</dbReference>
<keyword evidence="4" id="KW-0812">Transmembrane</keyword>
<dbReference type="AlphaFoldDB" id="A0A5C6SY85"/>
<gene>
    <name evidence="6" type="ORF">FocTR4_00014794</name>
</gene>
<dbReference type="PRINTS" id="PR00420">
    <property type="entry name" value="RNGMNOXGNASE"/>
</dbReference>